<gene>
    <name evidence="1" type="ORF">DRV85_11435</name>
</gene>
<evidence type="ECO:0000313" key="1">
    <source>
        <dbReference type="EMBL" id="RBI84730.1"/>
    </source>
</evidence>
<organism evidence="1 2">
    <name type="scientific">Rhodosalinus halophilus</name>
    <dbReference type="NCBI Taxonomy" id="2259333"/>
    <lineage>
        <taxon>Bacteria</taxon>
        <taxon>Pseudomonadati</taxon>
        <taxon>Pseudomonadota</taxon>
        <taxon>Alphaproteobacteria</taxon>
        <taxon>Rhodobacterales</taxon>
        <taxon>Paracoccaceae</taxon>
        <taxon>Rhodosalinus</taxon>
    </lineage>
</organism>
<dbReference type="RefSeq" id="WP_113289768.1">
    <property type="nucleotide sequence ID" value="NZ_QNTQ01000010.1"/>
</dbReference>
<name>A0A365U9S5_9RHOB</name>
<accession>A0A365U9S5</accession>
<dbReference type="Proteomes" id="UP000253370">
    <property type="component" value="Unassembled WGS sequence"/>
</dbReference>
<reference evidence="1 2" key="1">
    <citation type="submission" date="2018-07" db="EMBL/GenBank/DDBJ databases">
        <title>Rhodosalinus sp. strain E84T genomic sequence and assembly.</title>
        <authorList>
            <person name="Liu Z.-W."/>
            <person name="Lu D.-C."/>
        </authorList>
    </citation>
    <scope>NUCLEOTIDE SEQUENCE [LARGE SCALE GENOMIC DNA]</scope>
    <source>
        <strain evidence="1 2">E84</strain>
    </source>
</reference>
<dbReference type="CDD" id="cd21471">
    <property type="entry name" value="CrtC-like"/>
    <property type="match status" value="1"/>
</dbReference>
<proteinExistence type="predicted"/>
<evidence type="ECO:0000313" key="2">
    <source>
        <dbReference type="Proteomes" id="UP000253370"/>
    </source>
</evidence>
<dbReference type="EMBL" id="QNTQ01000010">
    <property type="protein sequence ID" value="RBI84730.1"/>
    <property type="molecule type" value="Genomic_DNA"/>
</dbReference>
<comment type="caution">
    <text evidence="1">The sequence shown here is derived from an EMBL/GenBank/DDBJ whole genome shotgun (WGS) entry which is preliminary data.</text>
</comment>
<keyword evidence="2" id="KW-1185">Reference proteome</keyword>
<protein>
    <submittedName>
        <fullName evidence="1">Carotenoid 1,2-hydratase</fullName>
    </submittedName>
</protein>
<dbReference type="NCBIfam" id="NF045922">
    <property type="entry name" value="CarotHydtaseCrtCRhod"/>
    <property type="match status" value="1"/>
</dbReference>
<dbReference type="AlphaFoldDB" id="A0A365U9S5"/>
<dbReference type="SUPFAM" id="SSF159245">
    <property type="entry name" value="AttH-like"/>
    <property type="match status" value="1"/>
</dbReference>
<sequence length="291" mass="32894">MSDDGTRAVSVIAFIGSVFSPWYRWSGRRDPENHVCINVATYGPGGRFTMTDRGRQALRTSRDSFRVGPSALHWQDGALVIDVNEISSLPLVSRVRGQIRVTPVAMSSVEMLLTPDESHLWRPFAPNADIEVELEAPGWQWSGHGYFDANFGTRALEEDFAYWTWGRFPAAGGATCFYDATRLDGSTLAQAIHFDHDGGAHMVEPHPKTEFRRSLWAVKRETRADPGYRPRQVLGMLDAPFYCRSAVRTQLDGEETVGVHEALDLTRFRTRWIKPMLAVRVPRRAGWRFPD</sequence>
<dbReference type="OrthoDB" id="5491608at2"/>